<evidence type="ECO:0000256" key="4">
    <source>
        <dbReference type="ARBA" id="ARBA00023163"/>
    </source>
</evidence>
<evidence type="ECO:0000256" key="6">
    <source>
        <dbReference type="PROSITE-ProRule" id="PRU00201"/>
    </source>
</evidence>
<dbReference type="GO" id="GO:0000981">
    <property type="term" value="F:DNA-binding transcription factor activity, RNA polymerase II-specific"/>
    <property type="evidence" value="ECO:0007669"/>
    <property type="project" value="TreeGrafter"/>
</dbReference>
<dbReference type="PROSITE" id="PS01283">
    <property type="entry name" value="TBOX_1"/>
    <property type="match status" value="1"/>
</dbReference>
<dbReference type="EMBL" id="CASHTH010002166">
    <property type="protein sequence ID" value="CAI8025584.1"/>
    <property type="molecule type" value="Genomic_DNA"/>
</dbReference>
<organism evidence="9 10">
    <name type="scientific">Geodia barretti</name>
    <name type="common">Barrett's horny sponge</name>
    <dbReference type="NCBI Taxonomy" id="519541"/>
    <lineage>
        <taxon>Eukaryota</taxon>
        <taxon>Metazoa</taxon>
        <taxon>Porifera</taxon>
        <taxon>Demospongiae</taxon>
        <taxon>Heteroscleromorpha</taxon>
        <taxon>Tetractinellida</taxon>
        <taxon>Astrophorina</taxon>
        <taxon>Geodiidae</taxon>
        <taxon>Geodia</taxon>
    </lineage>
</organism>
<reference evidence="9" key="1">
    <citation type="submission" date="2023-03" db="EMBL/GenBank/DDBJ databases">
        <authorList>
            <person name="Steffen K."/>
            <person name="Cardenas P."/>
        </authorList>
    </citation>
    <scope>NUCLEOTIDE SEQUENCE</scope>
</reference>
<keyword evidence="4" id="KW-0804">Transcription</keyword>
<dbReference type="GO" id="GO:0000978">
    <property type="term" value="F:RNA polymerase II cis-regulatory region sequence-specific DNA binding"/>
    <property type="evidence" value="ECO:0007669"/>
    <property type="project" value="InterPro"/>
</dbReference>
<keyword evidence="5 6" id="KW-0539">Nucleus</keyword>
<dbReference type="PROSITE" id="PS50252">
    <property type="entry name" value="TBOX_3"/>
    <property type="match status" value="1"/>
</dbReference>
<dbReference type="Pfam" id="PF00907">
    <property type="entry name" value="T-box"/>
    <property type="match status" value="1"/>
</dbReference>
<evidence type="ECO:0000256" key="7">
    <source>
        <dbReference type="SAM" id="MobiDB-lite"/>
    </source>
</evidence>
<dbReference type="PRINTS" id="PR00937">
    <property type="entry name" value="TBOX"/>
</dbReference>
<comment type="caution">
    <text evidence="6">Lacks conserved residue(s) required for the propagation of feature annotation.</text>
</comment>
<evidence type="ECO:0000256" key="5">
    <source>
        <dbReference type="ARBA" id="ARBA00023242"/>
    </source>
</evidence>
<comment type="subcellular location">
    <subcellularLocation>
        <location evidence="1 6">Nucleus</location>
    </subcellularLocation>
</comment>
<feature type="compositionally biased region" description="Basic and acidic residues" evidence="7">
    <location>
        <begin position="34"/>
        <end position="44"/>
    </location>
</feature>
<keyword evidence="2" id="KW-0805">Transcription regulation</keyword>
<dbReference type="AlphaFoldDB" id="A0AA35WM89"/>
<dbReference type="GO" id="GO:0001708">
    <property type="term" value="P:cell fate specification"/>
    <property type="evidence" value="ECO:0007669"/>
    <property type="project" value="TreeGrafter"/>
</dbReference>
<feature type="region of interest" description="Disordered" evidence="7">
    <location>
        <begin position="34"/>
        <end position="62"/>
    </location>
</feature>
<dbReference type="InterPro" id="IPR001699">
    <property type="entry name" value="TF_T-box"/>
</dbReference>
<dbReference type="PANTHER" id="PTHR11267:SF106">
    <property type="entry name" value="T-RELATED PROTEIN"/>
    <property type="match status" value="1"/>
</dbReference>
<dbReference type="PANTHER" id="PTHR11267">
    <property type="entry name" value="T-BOX PROTEIN-RELATED"/>
    <property type="match status" value="1"/>
</dbReference>
<evidence type="ECO:0000313" key="10">
    <source>
        <dbReference type="Proteomes" id="UP001174909"/>
    </source>
</evidence>
<feature type="domain" description="T-box" evidence="8">
    <location>
        <begin position="72"/>
        <end position="250"/>
    </location>
</feature>
<dbReference type="GO" id="GO:0000785">
    <property type="term" value="C:chromatin"/>
    <property type="evidence" value="ECO:0007669"/>
    <property type="project" value="TreeGrafter"/>
</dbReference>
<evidence type="ECO:0000256" key="1">
    <source>
        <dbReference type="ARBA" id="ARBA00004123"/>
    </source>
</evidence>
<evidence type="ECO:0000256" key="3">
    <source>
        <dbReference type="ARBA" id="ARBA00023125"/>
    </source>
</evidence>
<dbReference type="InterPro" id="IPR008967">
    <property type="entry name" value="p53-like_TF_DNA-bd_sf"/>
</dbReference>
<comment type="caution">
    <text evidence="9">The sequence shown here is derived from an EMBL/GenBank/DDBJ whole genome shotgun (WGS) entry which is preliminary data.</text>
</comment>
<dbReference type="Gene3D" id="2.60.40.820">
    <property type="entry name" value="Transcription factor, T-box"/>
    <property type="match status" value="1"/>
</dbReference>
<name>A0AA35WM89_GEOBA</name>
<dbReference type="SMART" id="SM00425">
    <property type="entry name" value="TBOX"/>
    <property type="match status" value="1"/>
</dbReference>
<dbReference type="GO" id="GO:0045893">
    <property type="term" value="P:positive regulation of DNA-templated transcription"/>
    <property type="evidence" value="ECO:0007669"/>
    <property type="project" value="InterPro"/>
</dbReference>
<protein>
    <submittedName>
        <fullName evidence="9">T-box transcription factor T homolog 1</fullName>
    </submittedName>
</protein>
<dbReference type="InterPro" id="IPR036960">
    <property type="entry name" value="T-box_sf"/>
</dbReference>
<evidence type="ECO:0000256" key="2">
    <source>
        <dbReference type="ARBA" id="ARBA00023015"/>
    </source>
</evidence>
<dbReference type="SUPFAM" id="SSF49417">
    <property type="entry name" value="p53-like transcription factors"/>
    <property type="match status" value="1"/>
</dbReference>
<gene>
    <name evidence="9" type="ORF">GBAR_LOCUS14761</name>
</gene>
<evidence type="ECO:0000313" key="9">
    <source>
        <dbReference type="EMBL" id="CAI8025584.1"/>
    </source>
</evidence>
<feature type="region of interest" description="Disordered" evidence="7">
    <location>
        <begin position="380"/>
        <end position="406"/>
    </location>
</feature>
<evidence type="ECO:0000259" key="8">
    <source>
        <dbReference type="PROSITE" id="PS50252"/>
    </source>
</evidence>
<dbReference type="Proteomes" id="UP001174909">
    <property type="component" value="Unassembled WGS sequence"/>
</dbReference>
<sequence>MQALKDVLEGGSPTVAWSVVQAAISEQEELQRRREIAARGDAADARSSPPSPPCELGSHAGQLQGDPPRVLLDSASLWRQFFSATNEMIVTKAGRRMFPVLKLHVSRLEMTAMYAVVMEFRCTHQHRWRFLNGNWQKGSTCEDNADLRHVFVHFASVAPGSQWMQEPVSFAKLKLSNRENGTSKIKLNSLHKYQPYIHVIKIASNGKQQPVEITTFTFPETQFIAVTAYQNDKVTQMKIKNNPFAKAFLGGNASERAHSGSYIQPLQMVARLHSTLLPPLPHPSPPPYSAPFPGPPPLQSFAPQHQGANYSLSPHIQQQMTPPVIPSDQFVYDYNGPIEVYDEVPTVMSCYQPQTNYLYDYGTTTDYSPDYLAKPLLVFSHDDDPGHTPLPTTPSTASSTSQSPPALEDQQCFYQPFHQSI</sequence>
<accession>A0AA35WM89</accession>
<dbReference type="InterPro" id="IPR018186">
    <property type="entry name" value="TF_T-box_CS"/>
</dbReference>
<proteinExistence type="predicted"/>
<feature type="compositionally biased region" description="Low complexity" evidence="7">
    <location>
        <begin position="389"/>
        <end position="406"/>
    </location>
</feature>
<keyword evidence="10" id="KW-1185">Reference proteome</keyword>
<keyword evidence="3 6" id="KW-0238">DNA-binding</keyword>
<dbReference type="InterPro" id="IPR046360">
    <property type="entry name" value="T-box_DNA-bd"/>
</dbReference>
<dbReference type="GO" id="GO:0005634">
    <property type="term" value="C:nucleus"/>
    <property type="evidence" value="ECO:0007669"/>
    <property type="project" value="UniProtKB-SubCell"/>
</dbReference>